<accession>A0A4R2LGB3</accession>
<keyword evidence="7 12" id="KW-0143">Chaperone</keyword>
<feature type="coiled-coil region" evidence="15">
    <location>
        <begin position="260"/>
        <end position="292"/>
    </location>
</feature>
<evidence type="ECO:0000259" key="16">
    <source>
        <dbReference type="PROSITE" id="PS50059"/>
    </source>
</evidence>
<dbReference type="GO" id="GO:0015031">
    <property type="term" value="P:protein transport"/>
    <property type="evidence" value="ECO:0007669"/>
    <property type="project" value="UniProtKB-UniRule"/>
</dbReference>
<evidence type="ECO:0000256" key="3">
    <source>
        <dbReference type="ARBA" id="ARBA00013194"/>
    </source>
</evidence>
<dbReference type="Pfam" id="PF05697">
    <property type="entry name" value="Trigger_N"/>
    <property type="match status" value="1"/>
</dbReference>
<comment type="caution">
    <text evidence="17">The sequence shown here is derived from an EMBL/GenBank/DDBJ whole genome shotgun (WGS) entry which is preliminary data.</text>
</comment>
<dbReference type="GO" id="GO:0005737">
    <property type="term" value="C:cytoplasm"/>
    <property type="evidence" value="ECO:0007669"/>
    <property type="project" value="UniProtKB-SubCell"/>
</dbReference>
<keyword evidence="18" id="KW-1185">Reference proteome</keyword>
<dbReference type="NCBIfam" id="TIGR00115">
    <property type="entry name" value="tig"/>
    <property type="match status" value="1"/>
</dbReference>
<comment type="function">
    <text evidence="10 12">Involved in protein export. Acts as a chaperone by maintaining the newly synthesized protein in an open conformation. Functions as a peptidyl-prolyl cis-trans isomerase.</text>
</comment>
<evidence type="ECO:0000256" key="15">
    <source>
        <dbReference type="SAM" id="Coils"/>
    </source>
</evidence>
<comment type="similarity">
    <text evidence="2 12 14">Belongs to the FKBP-type PPIase family. Tig subfamily.</text>
</comment>
<evidence type="ECO:0000256" key="9">
    <source>
        <dbReference type="ARBA" id="ARBA00023306"/>
    </source>
</evidence>
<dbReference type="SUPFAM" id="SSF54534">
    <property type="entry name" value="FKBP-like"/>
    <property type="match status" value="1"/>
</dbReference>
<dbReference type="RefSeq" id="WP_132092871.1">
    <property type="nucleotide sequence ID" value="NZ_JANKAQ010000012.1"/>
</dbReference>
<dbReference type="SUPFAM" id="SSF109998">
    <property type="entry name" value="Triger factor/SurA peptide-binding domain-like"/>
    <property type="match status" value="1"/>
</dbReference>
<dbReference type="InterPro" id="IPR036611">
    <property type="entry name" value="Trigger_fac_ribosome-bd_sf"/>
</dbReference>
<dbReference type="GO" id="GO:0003755">
    <property type="term" value="F:peptidyl-prolyl cis-trans isomerase activity"/>
    <property type="evidence" value="ECO:0007669"/>
    <property type="project" value="UniProtKB-UniRule"/>
</dbReference>
<protein>
    <recommendedName>
        <fullName evidence="4 12">Trigger factor</fullName>
        <shortName evidence="12">TF</shortName>
        <ecNumber evidence="3 12">5.2.1.8</ecNumber>
    </recommendedName>
    <alternativeName>
        <fullName evidence="11 12">PPIase</fullName>
    </alternativeName>
</protein>
<dbReference type="GO" id="GO:0051083">
    <property type="term" value="P:'de novo' cotranslational protein folding"/>
    <property type="evidence" value="ECO:0007669"/>
    <property type="project" value="TreeGrafter"/>
</dbReference>
<dbReference type="Gene3D" id="3.30.70.1050">
    <property type="entry name" value="Trigger factor ribosome-binding domain"/>
    <property type="match status" value="1"/>
</dbReference>
<dbReference type="Pfam" id="PF05698">
    <property type="entry name" value="Trigger_C"/>
    <property type="match status" value="1"/>
</dbReference>
<evidence type="ECO:0000313" key="18">
    <source>
        <dbReference type="Proteomes" id="UP000295711"/>
    </source>
</evidence>
<keyword evidence="9 12" id="KW-0131">Cell cycle</keyword>
<keyword evidence="12" id="KW-0963">Cytoplasm</keyword>
<evidence type="ECO:0000256" key="5">
    <source>
        <dbReference type="ARBA" id="ARBA00022618"/>
    </source>
</evidence>
<dbReference type="GO" id="GO:0043022">
    <property type="term" value="F:ribosome binding"/>
    <property type="evidence" value="ECO:0007669"/>
    <property type="project" value="TreeGrafter"/>
</dbReference>
<dbReference type="GO" id="GO:0044183">
    <property type="term" value="F:protein folding chaperone"/>
    <property type="evidence" value="ECO:0007669"/>
    <property type="project" value="TreeGrafter"/>
</dbReference>
<dbReference type="EMBL" id="SLXA01000011">
    <property type="protein sequence ID" value="TCO83903.1"/>
    <property type="molecule type" value="Genomic_DNA"/>
</dbReference>
<evidence type="ECO:0000256" key="11">
    <source>
        <dbReference type="ARBA" id="ARBA00029986"/>
    </source>
</evidence>
<proteinExistence type="inferred from homology"/>
<dbReference type="PANTHER" id="PTHR30560:SF3">
    <property type="entry name" value="TRIGGER FACTOR-LIKE PROTEIN TIG, CHLOROPLASTIC"/>
    <property type="match status" value="1"/>
</dbReference>
<evidence type="ECO:0000256" key="7">
    <source>
        <dbReference type="ARBA" id="ARBA00023186"/>
    </source>
</evidence>
<evidence type="ECO:0000256" key="1">
    <source>
        <dbReference type="ARBA" id="ARBA00000971"/>
    </source>
</evidence>
<evidence type="ECO:0000313" key="17">
    <source>
        <dbReference type="EMBL" id="TCO83903.1"/>
    </source>
</evidence>
<dbReference type="FunFam" id="3.10.50.40:FF:000001">
    <property type="entry name" value="Trigger factor"/>
    <property type="match status" value="1"/>
</dbReference>
<dbReference type="GO" id="GO:0051301">
    <property type="term" value="P:cell division"/>
    <property type="evidence" value="ECO:0007669"/>
    <property type="project" value="UniProtKB-KW"/>
</dbReference>
<reference evidence="17 18" key="1">
    <citation type="submission" date="2019-03" db="EMBL/GenBank/DDBJ databases">
        <title>Genomic Encyclopedia of Type Strains, Phase IV (KMG-IV): sequencing the most valuable type-strain genomes for metagenomic binning, comparative biology and taxonomic classification.</title>
        <authorList>
            <person name="Goeker M."/>
        </authorList>
    </citation>
    <scope>NUCLEOTIDE SEQUENCE [LARGE SCALE GENOMIC DNA]</scope>
    <source>
        <strain evidence="17 18">DSM 28559</strain>
    </source>
</reference>
<dbReference type="Proteomes" id="UP000295711">
    <property type="component" value="Unassembled WGS sequence"/>
</dbReference>
<dbReference type="InterPro" id="IPR037041">
    <property type="entry name" value="Trigger_fac_C_sf"/>
</dbReference>
<evidence type="ECO:0000256" key="2">
    <source>
        <dbReference type="ARBA" id="ARBA00005464"/>
    </source>
</evidence>
<evidence type="ECO:0000256" key="4">
    <source>
        <dbReference type="ARBA" id="ARBA00016902"/>
    </source>
</evidence>
<evidence type="ECO:0000256" key="14">
    <source>
        <dbReference type="RuleBase" id="RU003914"/>
    </source>
</evidence>
<dbReference type="Gene3D" id="1.10.3120.10">
    <property type="entry name" value="Trigger factor, C-terminal domain"/>
    <property type="match status" value="1"/>
</dbReference>
<organism evidence="17 18">
    <name type="scientific">Frisingicoccus caecimuris</name>
    <dbReference type="NCBI Taxonomy" id="1796636"/>
    <lineage>
        <taxon>Bacteria</taxon>
        <taxon>Bacillati</taxon>
        <taxon>Bacillota</taxon>
        <taxon>Clostridia</taxon>
        <taxon>Lachnospirales</taxon>
        <taxon>Lachnospiraceae</taxon>
        <taxon>Frisingicoccus</taxon>
    </lineage>
</organism>
<name>A0A4R2LGB3_9FIRM</name>
<dbReference type="Pfam" id="PF00254">
    <property type="entry name" value="FKBP_C"/>
    <property type="match status" value="1"/>
</dbReference>
<evidence type="ECO:0000256" key="10">
    <source>
        <dbReference type="ARBA" id="ARBA00024849"/>
    </source>
</evidence>
<dbReference type="InterPro" id="IPR027304">
    <property type="entry name" value="Trigger_fact/SurA_dom_sf"/>
</dbReference>
<keyword evidence="15" id="KW-0175">Coiled coil</keyword>
<feature type="domain" description="PPIase FKBP-type" evidence="16">
    <location>
        <begin position="162"/>
        <end position="244"/>
    </location>
</feature>
<keyword evidence="8 12" id="KW-0413">Isomerase</keyword>
<dbReference type="Gene3D" id="3.10.50.40">
    <property type="match status" value="1"/>
</dbReference>
<dbReference type="InterPro" id="IPR001179">
    <property type="entry name" value="PPIase_FKBP_dom"/>
</dbReference>
<sequence length="424" mass="46846">MSVQVEKLENNMAKLTIEVAAEEFVAATKKAYNKNKNQISVQGFRKGKAPQAIIEKLYGASIFYEDAANDLIPGAYEAAAKESGLDITSYPSIDVVQVEKGKPFIFTAEVALRPDVELGEYKGVEIEKVSAEVTEEDIEAEIKKVQEQNAREVTVDRPAENGDTVMIDYEGSVDGELFEGGSAEGYGLVLGSGSFIPGFEDQLIGASAGADVDVHVTFPEAYHADDLAGKEALFKVKVHEVKTKDYPIVDDEFAQDVSDFDTLEEYKEDLKKNLAEKKVQEAKAEKQQKVMNVVVGNAKMDIPEAMVRKSTDDMMNQYAQELGAQGLSMDVYFKYTGMTPQQLAEQLKPQALANIKNRLVLDAIVAAENIEITDDEIEAEIQRLAESWNMEADKVRSYMDVDLMRNDMSAQKALEMITDAAVEK</sequence>
<keyword evidence="5 12" id="KW-0132">Cell division</keyword>
<dbReference type="InterPro" id="IPR005215">
    <property type="entry name" value="Trig_fac"/>
</dbReference>
<dbReference type="HAMAP" id="MF_00303">
    <property type="entry name" value="Trigger_factor_Tig"/>
    <property type="match status" value="1"/>
</dbReference>
<dbReference type="PROSITE" id="PS50059">
    <property type="entry name" value="FKBP_PPIASE"/>
    <property type="match status" value="1"/>
</dbReference>
<dbReference type="InterPro" id="IPR008880">
    <property type="entry name" value="Trigger_fac_C"/>
</dbReference>
<dbReference type="PANTHER" id="PTHR30560">
    <property type="entry name" value="TRIGGER FACTOR CHAPERONE AND PEPTIDYL-PROLYL CIS/TRANS ISOMERASE"/>
    <property type="match status" value="1"/>
</dbReference>
<evidence type="ECO:0000256" key="13">
    <source>
        <dbReference type="PROSITE-ProRule" id="PRU00277"/>
    </source>
</evidence>
<dbReference type="SUPFAM" id="SSF102735">
    <property type="entry name" value="Trigger factor ribosome-binding domain"/>
    <property type="match status" value="1"/>
</dbReference>
<dbReference type="EC" id="5.2.1.8" evidence="3 12"/>
<dbReference type="OrthoDB" id="9767721at2"/>
<comment type="subcellular location">
    <subcellularLocation>
        <location evidence="12">Cytoplasm</location>
    </subcellularLocation>
    <text evidence="12">About half TF is bound to the ribosome near the polypeptide exit tunnel while the other half is free in the cytoplasm.</text>
</comment>
<keyword evidence="6 12" id="KW-0697">Rotamase</keyword>
<dbReference type="AlphaFoldDB" id="A0A4R2LGB3"/>
<gene>
    <name evidence="12" type="primary">tig</name>
    <name evidence="17" type="ORF">EV212_11155</name>
</gene>
<dbReference type="GO" id="GO:0043335">
    <property type="term" value="P:protein unfolding"/>
    <property type="evidence" value="ECO:0007669"/>
    <property type="project" value="TreeGrafter"/>
</dbReference>
<evidence type="ECO:0000256" key="6">
    <source>
        <dbReference type="ARBA" id="ARBA00023110"/>
    </source>
</evidence>
<evidence type="ECO:0000256" key="12">
    <source>
        <dbReference type="HAMAP-Rule" id="MF_00303"/>
    </source>
</evidence>
<dbReference type="InterPro" id="IPR046357">
    <property type="entry name" value="PPIase_dom_sf"/>
</dbReference>
<comment type="catalytic activity">
    <reaction evidence="1 12 13">
        <text>[protein]-peptidylproline (omega=180) = [protein]-peptidylproline (omega=0)</text>
        <dbReference type="Rhea" id="RHEA:16237"/>
        <dbReference type="Rhea" id="RHEA-COMP:10747"/>
        <dbReference type="Rhea" id="RHEA-COMP:10748"/>
        <dbReference type="ChEBI" id="CHEBI:83833"/>
        <dbReference type="ChEBI" id="CHEBI:83834"/>
        <dbReference type="EC" id="5.2.1.8"/>
    </reaction>
</comment>
<comment type="domain">
    <text evidence="12">Consists of 3 domains; the N-terminus binds the ribosome, the middle domain has PPIase activity, while the C-terminus has intrinsic chaperone activity on its own.</text>
</comment>
<dbReference type="PIRSF" id="PIRSF003095">
    <property type="entry name" value="Trigger_factor"/>
    <property type="match status" value="1"/>
</dbReference>
<evidence type="ECO:0000256" key="8">
    <source>
        <dbReference type="ARBA" id="ARBA00023235"/>
    </source>
</evidence>
<dbReference type="InterPro" id="IPR008881">
    <property type="entry name" value="Trigger_fac_ribosome-bd_bac"/>
</dbReference>